<evidence type="ECO:0000313" key="6">
    <source>
        <dbReference type="Proteomes" id="UP000095780"/>
    </source>
</evidence>
<dbReference type="EMBL" id="WKRD01000003">
    <property type="protein sequence ID" value="MSC56816.1"/>
    <property type="molecule type" value="Genomic_DNA"/>
</dbReference>
<proteinExistence type="predicted"/>
<dbReference type="Proteomes" id="UP000095780">
    <property type="component" value="Unassembled WGS sequence"/>
</dbReference>
<dbReference type="OrthoDB" id="9906063at2"/>
<dbReference type="Proteomes" id="UP000481964">
    <property type="component" value="Unassembled WGS sequence"/>
</dbReference>
<evidence type="ECO:0000313" key="2">
    <source>
        <dbReference type="EMBL" id="CUQ87557.1"/>
    </source>
</evidence>
<dbReference type="RefSeq" id="WP_022098176.1">
    <property type="nucleotide sequence ID" value="NZ_CABIXW010000005.1"/>
</dbReference>
<dbReference type="EMBL" id="CZBV01000005">
    <property type="protein sequence ID" value="CUQ87557.1"/>
    <property type="molecule type" value="Genomic_DNA"/>
</dbReference>
<evidence type="ECO:0000313" key="1">
    <source>
        <dbReference type="EMBL" id="CUQ75281.1"/>
    </source>
</evidence>
<dbReference type="Proteomes" id="UP000095621">
    <property type="component" value="Unassembled WGS sequence"/>
</dbReference>
<reference evidence="3 8" key="3">
    <citation type="journal article" date="2019" name="Nat. Med.">
        <title>A library of human gut bacterial isolates paired with longitudinal multiomics data enables mechanistic microbiome research.</title>
        <authorList>
            <person name="Poyet M."/>
            <person name="Groussin M."/>
            <person name="Gibbons S.M."/>
            <person name="Avila-Pacheco J."/>
            <person name="Jiang X."/>
            <person name="Kearney S.M."/>
            <person name="Perrotta A.R."/>
            <person name="Berdy B."/>
            <person name="Zhao S."/>
            <person name="Lieberman T.D."/>
            <person name="Swanson P.K."/>
            <person name="Smith M."/>
            <person name="Roesemann S."/>
            <person name="Alexander J.E."/>
            <person name="Rich S.A."/>
            <person name="Livny J."/>
            <person name="Vlamakis H."/>
            <person name="Clish C."/>
            <person name="Bullock K."/>
            <person name="Deik A."/>
            <person name="Scott J."/>
            <person name="Pierce K.A."/>
            <person name="Xavier R.J."/>
            <person name="Alm E.J."/>
        </authorList>
    </citation>
    <scope>NUCLEOTIDE SEQUENCE [LARGE SCALE GENOMIC DNA]</scope>
    <source>
        <strain evidence="3 8">BIOML-A1</strain>
    </source>
</reference>
<accession>A0A174ZP73</accession>
<gene>
    <name evidence="4" type="ORF">DW858_14065</name>
    <name evidence="1" type="ORF">ERS852490_00422</name>
    <name evidence="2" type="ORF">ERS852492_02066</name>
    <name evidence="3" type="ORF">GKE48_05020</name>
</gene>
<evidence type="ECO:0000313" key="8">
    <source>
        <dbReference type="Proteomes" id="UP000481964"/>
    </source>
</evidence>
<reference evidence="5 6" key="1">
    <citation type="submission" date="2015-09" db="EMBL/GenBank/DDBJ databases">
        <authorList>
            <consortium name="Pathogen Informatics"/>
        </authorList>
    </citation>
    <scope>NUCLEOTIDE SEQUENCE [LARGE SCALE GENOMIC DNA]</scope>
    <source>
        <strain evidence="1 5">2789STDY5834875</strain>
        <strain evidence="2 6">2789STDY5834878</strain>
    </source>
</reference>
<dbReference type="Proteomes" id="UP000285844">
    <property type="component" value="Unassembled WGS sequence"/>
</dbReference>
<evidence type="ECO:0000313" key="7">
    <source>
        <dbReference type="Proteomes" id="UP000285844"/>
    </source>
</evidence>
<dbReference type="AlphaFoldDB" id="A0A174ZP73"/>
<organism evidence="2 6">
    <name type="scientific">Lachnospira eligens</name>
    <dbReference type="NCBI Taxonomy" id="39485"/>
    <lineage>
        <taxon>Bacteria</taxon>
        <taxon>Bacillati</taxon>
        <taxon>Bacillota</taxon>
        <taxon>Clostridia</taxon>
        <taxon>Lachnospirales</taxon>
        <taxon>Lachnospiraceae</taxon>
        <taxon>Lachnospira</taxon>
    </lineage>
</organism>
<reference evidence="4 7" key="2">
    <citation type="submission" date="2018-08" db="EMBL/GenBank/DDBJ databases">
        <title>A genome reference for cultivated species of the human gut microbiota.</title>
        <authorList>
            <person name="Zou Y."/>
            <person name="Xue W."/>
            <person name="Luo G."/>
        </authorList>
    </citation>
    <scope>NUCLEOTIDE SEQUENCE [LARGE SCALE GENOMIC DNA]</scope>
    <source>
        <strain evidence="4 7">AM37-3BH</strain>
    </source>
</reference>
<dbReference type="EMBL" id="QSHM01000025">
    <property type="protein sequence ID" value="RHC11325.1"/>
    <property type="molecule type" value="Genomic_DNA"/>
</dbReference>
<name>A0A174ZP73_9FIRM</name>
<evidence type="ECO:0000313" key="5">
    <source>
        <dbReference type="Proteomes" id="UP000095621"/>
    </source>
</evidence>
<evidence type="ECO:0000313" key="3">
    <source>
        <dbReference type="EMBL" id="MSC56816.1"/>
    </source>
</evidence>
<sequence length="67" mass="7907">MKSKEELFNMPIVELREYMNSLSNPEIQEVAKIFEEDDIERDPLELLTASKLFDYMKYANGSVNIEF</sequence>
<protein>
    <submittedName>
        <fullName evidence="2">Uncharacterized protein</fullName>
    </submittedName>
</protein>
<dbReference type="EMBL" id="CZBU01000001">
    <property type="protein sequence ID" value="CUQ75281.1"/>
    <property type="molecule type" value="Genomic_DNA"/>
</dbReference>
<evidence type="ECO:0000313" key="4">
    <source>
        <dbReference type="EMBL" id="RHC11325.1"/>
    </source>
</evidence>